<feature type="signal peptide" evidence="1">
    <location>
        <begin position="1"/>
        <end position="20"/>
    </location>
</feature>
<organism evidence="2 3">
    <name type="scientific">Massilia aurea</name>
    <dbReference type="NCBI Taxonomy" id="373040"/>
    <lineage>
        <taxon>Bacteria</taxon>
        <taxon>Pseudomonadati</taxon>
        <taxon>Pseudomonadota</taxon>
        <taxon>Betaproteobacteria</taxon>
        <taxon>Burkholderiales</taxon>
        <taxon>Oxalobacteraceae</taxon>
        <taxon>Telluria group</taxon>
        <taxon>Massilia</taxon>
    </lineage>
</organism>
<protein>
    <submittedName>
        <fullName evidence="2">Uncharacterized protein</fullName>
    </submittedName>
</protein>
<evidence type="ECO:0000313" key="2">
    <source>
        <dbReference type="EMBL" id="MBB6134150.1"/>
    </source>
</evidence>
<gene>
    <name evidence="2" type="ORF">HD842_002292</name>
</gene>
<reference evidence="2 3" key="1">
    <citation type="submission" date="2020-08" db="EMBL/GenBank/DDBJ databases">
        <title>The Agave Microbiome: Exploring the role of microbial communities in plant adaptations to desert environments.</title>
        <authorList>
            <person name="Partida-Martinez L.P."/>
        </authorList>
    </citation>
    <scope>NUCLEOTIDE SEQUENCE [LARGE SCALE GENOMIC DNA]</scope>
    <source>
        <strain evidence="2 3">AT3.2</strain>
    </source>
</reference>
<proteinExistence type="predicted"/>
<keyword evidence="3" id="KW-1185">Reference proteome</keyword>
<keyword evidence="1" id="KW-0732">Signal</keyword>
<sequence length="228" mass="25256">MMATLMVAFLLVVLAPVASAADLCPPTNTGNPWSVQCFEGENDHRRIKSAFIDRVRINAYGMATISIDDSPDIPREVIAVDRYGNVVIPNIRHTGDFDYPSAYRGLGRFSVVNMDGSGKRVEKCGYFQSPQFHILVPAQFDQCEAFAKEGAFACKDCVAYCSDADCHVREFIGGRGFVLGTDGTIKREFAVKTLKTYCRRPELVRLKTTNDGTVSIRCYGPDDNPFVM</sequence>
<name>A0A7W9X0H2_9BURK</name>
<evidence type="ECO:0000313" key="3">
    <source>
        <dbReference type="Proteomes" id="UP000540787"/>
    </source>
</evidence>
<dbReference type="EMBL" id="JACHBX010000002">
    <property type="protein sequence ID" value="MBB6134150.1"/>
    <property type="molecule type" value="Genomic_DNA"/>
</dbReference>
<accession>A0A7W9X0H2</accession>
<dbReference type="AlphaFoldDB" id="A0A7W9X0H2"/>
<feature type="chain" id="PRO_5031043697" evidence="1">
    <location>
        <begin position="21"/>
        <end position="228"/>
    </location>
</feature>
<dbReference type="Proteomes" id="UP000540787">
    <property type="component" value="Unassembled WGS sequence"/>
</dbReference>
<comment type="caution">
    <text evidence="2">The sequence shown here is derived from an EMBL/GenBank/DDBJ whole genome shotgun (WGS) entry which is preliminary data.</text>
</comment>
<evidence type="ECO:0000256" key="1">
    <source>
        <dbReference type="SAM" id="SignalP"/>
    </source>
</evidence>
<dbReference type="RefSeq" id="WP_183554457.1">
    <property type="nucleotide sequence ID" value="NZ_JACHBX010000002.1"/>
</dbReference>